<dbReference type="InterPro" id="IPR025497">
    <property type="entry name" value="PatA-like_N"/>
</dbReference>
<reference evidence="4 5" key="1">
    <citation type="submission" date="2017-11" db="EMBL/GenBank/DDBJ databases">
        <title>Complete genome of a free-living desiccation-tolerant cyanobacterium and its photosynthetic adaptation to extreme terrestrial habitat.</title>
        <authorList>
            <person name="Shang J."/>
        </authorList>
    </citation>
    <scope>NUCLEOTIDE SEQUENCE [LARGE SCALE GENOMIC DNA]</scope>
    <source>
        <strain evidence="4 5">CCNUN1</strain>
    </source>
</reference>
<organism evidence="4 5">
    <name type="scientific">Nostoc flagelliforme CCNUN1</name>
    <dbReference type="NCBI Taxonomy" id="2038116"/>
    <lineage>
        <taxon>Bacteria</taxon>
        <taxon>Bacillati</taxon>
        <taxon>Cyanobacteriota</taxon>
        <taxon>Cyanophyceae</taxon>
        <taxon>Nostocales</taxon>
        <taxon>Nostocaceae</taxon>
        <taxon>Nostoc</taxon>
    </lineage>
</organism>
<evidence type="ECO:0000256" key="2">
    <source>
        <dbReference type="PROSITE-ProRule" id="PRU00169"/>
    </source>
</evidence>
<dbReference type="SMART" id="SM00448">
    <property type="entry name" value="REC"/>
    <property type="match status" value="1"/>
</dbReference>
<proteinExistence type="predicted"/>
<sequence>MNNSGAFTKLRPISLLRQLSNCSDSTCLQALSNSVSWSIYLEQGRITYATHSVEPFDRLERHLRRLSHQIPLLTSEVRVQVRLMFEPDSHAQLIEYDSNSRSHPPEYQAISWLVSQQHLHSTQAAVLIQELVQEVIESFLLIKEGTYELAETLERMPIICRLDVEKSLEHCQLRLQKWQAFVPQISSPYQRPYLLINSKIEEKDLPKLQPALTHWMKGFSLCHLAVILNQDEIQLARILYFYILKGAIILHEADPPYDKLPKLFEERCLRWPLSAAVPLRGSKLRAASRREVRATPTLLPKFIRELVETKKELNTTVNSYLDISEENIAPVQGLPQISPSPKEKFQEPTISNNINPPSQIVTAATVTAQKAHKIVSVDDSPTILKEISYFLENENFSVVTINDPVKAVLSIIRHKPDLILLDLNMLGIDGYELCRIIRNNSIFQKTPIIFVTGNKGIVDKVKAKLVGASGYLTKPFTRAELLKIVFMHLT</sequence>
<dbReference type="GO" id="GO:0000160">
    <property type="term" value="P:phosphorelay signal transduction system"/>
    <property type="evidence" value="ECO:0007669"/>
    <property type="project" value="InterPro"/>
</dbReference>
<dbReference type="Gene3D" id="3.40.50.2300">
    <property type="match status" value="1"/>
</dbReference>
<dbReference type="KEGG" id="nfl:COO91_02160"/>
<dbReference type="SUPFAM" id="SSF52172">
    <property type="entry name" value="CheY-like"/>
    <property type="match status" value="1"/>
</dbReference>
<dbReference type="EMBL" id="CP024785">
    <property type="protein sequence ID" value="AUB36257.1"/>
    <property type="molecule type" value="Genomic_DNA"/>
</dbReference>
<dbReference type="InterPro" id="IPR050595">
    <property type="entry name" value="Bact_response_regulator"/>
</dbReference>
<keyword evidence="1 2" id="KW-0597">Phosphoprotein</keyword>
<accession>A0A2K8SLG7</accession>
<evidence type="ECO:0000313" key="4">
    <source>
        <dbReference type="EMBL" id="AUB36257.1"/>
    </source>
</evidence>
<dbReference type="Pfam" id="PF00072">
    <property type="entry name" value="Response_reg"/>
    <property type="match status" value="1"/>
</dbReference>
<feature type="domain" description="Response regulatory" evidence="3">
    <location>
        <begin position="373"/>
        <end position="489"/>
    </location>
</feature>
<protein>
    <submittedName>
        <fullName evidence="4">PilG, twitching motility two-component system response regulator PilG</fullName>
    </submittedName>
</protein>
<evidence type="ECO:0000313" key="5">
    <source>
        <dbReference type="Proteomes" id="UP000232003"/>
    </source>
</evidence>
<dbReference type="PROSITE" id="PS50110">
    <property type="entry name" value="RESPONSE_REGULATORY"/>
    <property type="match status" value="1"/>
</dbReference>
<name>A0A2K8SLG7_9NOSO</name>
<dbReference type="InterPro" id="IPR011006">
    <property type="entry name" value="CheY-like_superfamily"/>
</dbReference>
<keyword evidence="5" id="KW-1185">Reference proteome</keyword>
<dbReference type="Proteomes" id="UP000232003">
    <property type="component" value="Chromosome"/>
</dbReference>
<gene>
    <name evidence="4" type="ORF">COO91_02160</name>
</gene>
<dbReference type="OrthoDB" id="9809318at2"/>
<dbReference type="RefSeq" id="WP_100898246.1">
    <property type="nucleotide sequence ID" value="NZ_CAWNNC010000001.1"/>
</dbReference>
<evidence type="ECO:0000256" key="1">
    <source>
        <dbReference type="ARBA" id="ARBA00022553"/>
    </source>
</evidence>
<dbReference type="PANTHER" id="PTHR44591:SF23">
    <property type="entry name" value="CHEY SUBFAMILY"/>
    <property type="match status" value="1"/>
</dbReference>
<dbReference type="AlphaFoldDB" id="A0A2K8SLG7"/>
<feature type="modified residue" description="4-aspartylphosphate" evidence="2">
    <location>
        <position position="422"/>
    </location>
</feature>
<evidence type="ECO:0000259" key="3">
    <source>
        <dbReference type="PROSITE" id="PS50110"/>
    </source>
</evidence>
<dbReference type="InterPro" id="IPR001789">
    <property type="entry name" value="Sig_transdc_resp-reg_receiver"/>
</dbReference>
<dbReference type="PANTHER" id="PTHR44591">
    <property type="entry name" value="STRESS RESPONSE REGULATOR PROTEIN 1"/>
    <property type="match status" value="1"/>
</dbReference>
<dbReference type="Pfam" id="PF14332">
    <property type="entry name" value="DUF4388"/>
    <property type="match status" value="1"/>
</dbReference>